<dbReference type="InterPro" id="IPR050749">
    <property type="entry name" value="Glycosyl_Hydrolase_47"/>
</dbReference>
<feature type="region of interest" description="Disordered" evidence="9">
    <location>
        <begin position="44"/>
        <end position="115"/>
    </location>
</feature>
<organism evidence="10 11">
    <name type="scientific">Cercospora berteroae</name>
    <dbReference type="NCBI Taxonomy" id="357750"/>
    <lineage>
        <taxon>Eukaryota</taxon>
        <taxon>Fungi</taxon>
        <taxon>Dikarya</taxon>
        <taxon>Ascomycota</taxon>
        <taxon>Pezizomycotina</taxon>
        <taxon>Dothideomycetes</taxon>
        <taxon>Dothideomycetidae</taxon>
        <taxon>Mycosphaerellales</taxon>
        <taxon>Mycosphaerellaceae</taxon>
        <taxon>Cercospora</taxon>
    </lineage>
</organism>
<evidence type="ECO:0000256" key="8">
    <source>
        <dbReference type="RuleBase" id="RU361193"/>
    </source>
</evidence>
<evidence type="ECO:0000256" key="1">
    <source>
        <dbReference type="ARBA" id="ARBA00001913"/>
    </source>
</evidence>
<comment type="cofactor">
    <cofactor evidence="1 7">
        <name>Ca(2+)</name>
        <dbReference type="ChEBI" id="CHEBI:29108"/>
    </cofactor>
</comment>
<keyword evidence="11" id="KW-1185">Reference proteome</keyword>
<comment type="caution">
    <text evidence="10">The sequence shown here is derived from an EMBL/GenBank/DDBJ whole genome shotgun (WGS) entry which is preliminary data.</text>
</comment>
<dbReference type="AlphaFoldDB" id="A0A2S6CGI9"/>
<evidence type="ECO:0000256" key="5">
    <source>
        <dbReference type="ARBA" id="ARBA00023157"/>
    </source>
</evidence>
<reference evidence="11" key="1">
    <citation type="journal article" date="2017" name="bioRxiv">
        <title>Conservation of a gene cluster reveals novel cercosporin biosynthetic mechanisms and extends production to the genus Colletotrichum.</title>
        <authorList>
            <person name="de Jonge R."/>
            <person name="Ebert M.K."/>
            <person name="Huitt-Roehl C.R."/>
            <person name="Pal P."/>
            <person name="Suttle J.C."/>
            <person name="Spanner R.E."/>
            <person name="Neubauer J.D."/>
            <person name="Jurick W.M.II."/>
            <person name="Stott K.A."/>
            <person name="Secor G.A."/>
            <person name="Thomma B.P.H.J."/>
            <person name="Van de Peer Y."/>
            <person name="Townsend C.A."/>
            <person name="Bolton M.D."/>
        </authorList>
    </citation>
    <scope>NUCLEOTIDE SEQUENCE [LARGE SCALE GENOMIC DNA]</scope>
    <source>
        <strain evidence="11">CBS538.71</strain>
    </source>
</reference>
<feature type="compositionally biased region" description="Polar residues" evidence="9">
    <location>
        <begin position="757"/>
        <end position="786"/>
    </location>
</feature>
<dbReference type="EMBL" id="PNEN01000443">
    <property type="protein sequence ID" value="PPJ58828.1"/>
    <property type="molecule type" value="Genomic_DNA"/>
</dbReference>
<dbReference type="InterPro" id="IPR001382">
    <property type="entry name" value="Glyco_hydro_47"/>
</dbReference>
<feature type="active site" description="Proton donor" evidence="6">
    <location>
        <position position="291"/>
    </location>
</feature>
<dbReference type="GO" id="GO:0005783">
    <property type="term" value="C:endoplasmic reticulum"/>
    <property type="evidence" value="ECO:0007669"/>
    <property type="project" value="TreeGrafter"/>
</dbReference>
<dbReference type="PRINTS" id="PR00747">
    <property type="entry name" value="GLYHDRLASE47"/>
</dbReference>
<dbReference type="GO" id="GO:0016020">
    <property type="term" value="C:membrane"/>
    <property type="evidence" value="ECO:0007669"/>
    <property type="project" value="InterPro"/>
</dbReference>
<keyword evidence="5" id="KW-1015">Disulfide bond</keyword>
<dbReference type="EC" id="3.2.1.-" evidence="8"/>
<feature type="compositionally biased region" description="Polar residues" evidence="9">
    <location>
        <begin position="526"/>
        <end position="555"/>
    </location>
</feature>
<dbReference type="Proteomes" id="UP000237631">
    <property type="component" value="Unassembled WGS sequence"/>
</dbReference>
<dbReference type="GO" id="GO:0036503">
    <property type="term" value="P:ERAD pathway"/>
    <property type="evidence" value="ECO:0007669"/>
    <property type="project" value="UniProtKB-ARBA"/>
</dbReference>
<evidence type="ECO:0000256" key="9">
    <source>
        <dbReference type="SAM" id="MobiDB-lite"/>
    </source>
</evidence>
<dbReference type="STRING" id="357750.A0A2S6CGI9"/>
<feature type="region of interest" description="Disordered" evidence="9">
    <location>
        <begin position="423"/>
        <end position="478"/>
    </location>
</feature>
<feature type="active site" evidence="6">
    <location>
        <position position="969"/>
    </location>
</feature>
<evidence type="ECO:0000256" key="7">
    <source>
        <dbReference type="PIRSR" id="PIRSR601382-2"/>
    </source>
</evidence>
<dbReference type="UniPathway" id="UPA00378"/>
<feature type="compositionally biased region" description="Basic and acidic residues" evidence="9">
    <location>
        <begin position="461"/>
        <end position="472"/>
    </location>
</feature>
<feature type="active site" evidence="6">
    <location>
        <position position="585"/>
    </location>
</feature>
<dbReference type="GO" id="GO:0005509">
    <property type="term" value="F:calcium ion binding"/>
    <property type="evidence" value="ECO:0007669"/>
    <property type="project" value="InterPro"/>
</dbReference>
<feature type="region of interest" description="Disordered" evidence="9">
    <location>
        <begin position="512"/>
        <end position="576"/>
    </location>
</feature>
<dbReference type="GO" id="GO:0005975">
    <property type="term" value="P:carbohydrate metabolic process"/>
    <property type="evidence" value="ECO:0007669"/>
    <property type="project" value="InterPro"/>
</dbReference>
<name>A0A2S6CGI9_9PEZI</name>
<feature type="compositionally biased region" description="Basic and acidic residues" evidence="9">
    <location>
        <begin position="809"/>
        <end position="818"/>
    </location>
</feature>
<feature type="binding site" evidence="7">
    <location>
        <position position="1055"/>
    </location>
    <ligand>
        <name>Ca(2+)</name>
        <dbReference type="ChEBI" id="CHEBI:29108"/>
    </ligand>
</feature>
<dbReference type="InterPro" id="IPR012341">
    <property type="entry name" value="6hp_glycosidase-like_sf"/>
</dbReference>
<sequence>MPGRNRRVRLLAIAACITTIFFLYERNAASYGLSPTLVGGGAVLRKPEEDPHAYTPPKTPKEPEREPVYTPPEAPAVQEGPVVNPDPKPETIRVAETPSEGKKPAAIDDAEPTTTEPAVKIEQPLPTLPPVPQYEDDDEDTGYGRYLESDPGVGRVEDPPHVYSSPPPVHWTKQPERYPVTSTIQLPTGTAAPIPRIQSAKKGADVERLRAIKEAAKHAWSGYRKYGWGFDEVEPVSGQGKNSFNGWGATLVDSLDTLWIMGLKDEFEDAVNQTSFIDFTTSPRNDIPLFEVTIRYLGGLIAGYDVSGQKYRVLLDKAVELAEILYSAFDTPNRMPETYYYWKPQFATNNHRASTRVVLAELGTLSLEFTRLAQLTKEPKYYDAIARITDAFEEWQNQTRLPGLWPISVDASGCAKPVVLAPSKSGSQVPVPGGNTWMMTSEPVQGSADAAQKAGKALDSTSRHTQDFKGDPSEDVPNLKQASAELNSFIEDAEDAAYSKLRKRQLDVGAADDEDPDLVASGLHKSGTSKGSQAAEADTNSESVYESTTSSQEASTWKEPECVPQGLRSPSMNAQETFTMGGQSDSVYEYLPKEYLLLGGRLDQYRTMYLESMEPTIEKLMFRPMTPENLDILISGELTIAKNYTTEEWYETHIPKAEHLTCFTGGMLAMGGKIFNKPEHVEIGRKLTDGCIWSYNSTASGIMPESFVAAACASKTDCQWNETLWHEKLDPYMEYREEQRAMWAEQYGEQALLSWTTPTPAADQSNSHTKYGSQQGGPSFYNSGQSPGHGRMPENLVYANDGHPNINTKDSDWTKVRDTNSFGSAEGAKAGASDASPEQEMQLKDTSSFGSLKRRQLDALAQPAASQPQYVPTTAFPTEENEALVRSSFADDSEDTVAVPAPIPAPLPNIQDDQDLYEVPYDPYVASAPIYTPAPPPTHHEFIKKKLEDERLPPGFARYDSKKYILRPEAIESVFYMYRITGEQHWRDAGWEMFEAVERHTRVEFGHSAIDDISKTHPEHLDGMESFWIAETLKYFYLLFDEEDAWSLDDWVLNTEAHLFQRPQEAKRSSSSSPSA</sequence>
<dbReference type="Pfam" id="PF01532">
    <property type="entry name" value="Glyco_hydro_47"/>
    <property type="match status" value="2"/>
</dbReference>
<keyword evidence="8" id="KW-0326">Glycosidase</keyword>
<dbReference type="SUPFAM" id="SSF48225">
    <property type="entry name" value="Seven-hairpin glycosidases"/>
    <property type="match status" value="1"/>
</dbReference>
<protein>
    <recommendedName>
        <fullName evidence="8">alpha-1,2-Mannosidase</fullName>
        <ecNumber evidence="8">3.2.1.-</ecNumber>
    </recommendedName>
</protein>
<evidence type="ECO:0000313" key="11">
    <source>
        <dbReference type="Proteomes" id="UP000237631"/>
    </source>
</evidence>
<dbReference type="GO" id="GO:0004571">
    <property type="term" value="F:mannosyl-oligosaccharide 1,2-alpha-mannosidase activity"/>
    <property type="evidence" value="ECO:0007669"/>
    <property type="project" value="InterPro"/>
</dbReference>
<evidence type="ECO:0000256" key="4">
    <source>
        <dbReference type="ARBA" id="ARBA00022801"/>
    </source>
</evidence>
<dbReference type="Gene3D" id="1.50.10.10">
    <property type="match status" value="3"/>
</dbReference>
<evidence type="ECO:0000256" key="6">
    <source>
        <dbReference type="PIRSR" id="PIRSR601382-1"/>
    </source>
</evidence>
<keyword evidence="4 8" id="KW-0378">Hydrolase</keyword>
<feature type="region of interest" description="Disordered" evidence="9">
    <location>
        <begin position="757"/>
        <end position="846"/>
    </location>
</feature>
<gene>
    <name evidence="10" type="ORF">CBER1_08508</name>
</gene>
<keyword evidence="7" id="KW-0479">Metal-binding</keyword>
<comment type="similarity">
    <text evidence="3 8">Belongs to the glycosyl hydrolase 47 family.</text>
</comment>
<dbReference type="PANTHER" id="PTHR11742:SF103">
    <property type="entry name" value="ENDOPLASMIC RETICULUM MANNOSIDASE MNL2-RELATED"/>
    <property type="match status" value="1"/>
</dbReference>
<dbReference type="InterPro" id="IPR036026">
    <property type="entry name" value="Seven-hairpin_glycosidases"/>
</dbReference>
<comment type="pathway">
    <text evidence="2">Protein modification; protein glycosylation.</text>
</comment>
<evidence type="ECO:0000313" key="10">
    <source>
        <dbReference type="EMBL" id="PPJ58828.1"/>
    </source>
</evidence>
<feature type="compositionally biased region" description="Basic and acidic residues" evidence="9">
    <location>
        <begin position="87"/>
        <end position="106"/>
    </location>
</feature>
<dbReference type="PANTHER" id="PTHR11742">
    <property type="entry name" value="MANNOSYL-OLIGOSACCHARIDE ALPHA-1,2-MANNOSIDASE-RELATED"/>
    <property type="match status" value="1"/>
</dbReference>
<feature type="active site" description="Proton donor" evidence="6">
    <location>
        <position position="705"/>
    </location>
</feature>
<evidence type="ECO:0000256" key="2">
    <source>
        <dbReference type="ARBA" id="ARBA00004922"/>
    </source>
</evidence>
<proteinExistence type="inferred from homology"/>
<accession>A0A2S6CGI9</accession>
<keyword evidence="7" id="KW-0106">Calcium</keyword>
<dbReference type="OrthoDB" id="8118055at2759"/>
<evidence type="ECO:0000256" key="3">
    <source>
        <dbReference type="ARBA" id="ARBA00007658"/>
    </source>
</evidence>